<dbReference type="EMBL" id="MCGG01000018">
    <property type="protein sequence ID" value="OEJ67893.1"/>
    <property type="molecule type" value="Genomic_DNA"/>
</dbReference>
<dbReference type="SUPFAM" id="SSF53756">
    <property type="entry name" value="UDP-Glycosyltransferase/glycogen phosphorylase"/>
    <property type="match status" value="1"/>
</dbReference>
<feature type="domain" description="Glycosyl transferase family 28 C-terminal" evidence="12">
    <location>
        <begin position="189"/>
        <end position="355"/>
    </location>
</feature>
<dbReference type="GO" id="GO:0009252">
    <property type="term" value="P:peptidoglycan biosynthetic process"/>
    <property type="evidence" value="ECO:0007669"/>
    <property type="project" value="UniProtKB-UniRule"/>
</dbReference>
<evidence type="ECO:0000256" key="4">
    <source>
        <dbReference type="ARBA" id="ARBA00022679"/>
    </source>
</evidence>
<dbReference type="PANTHER" id="PTHR21015:SF22">
    <property type="entry name" value="GLYCOSYLTRANSFERASE"/>
    <property type="match status" value="1"/>
</dbReference>
<dbReference type="InterPro" id="IPR007235">
    <property type="entry name" value="Glyco_trans_28_C"/>
</dbReference>
<comment type="pathway">
    <text evidence="10">Cell wall biogenesis; peptidoglycan biosynthesis.</text>
</comment>
<comment type="similarity">
    <text evidence="10">Belongs to the glycosyltransferase 28 family. MurG subfamily.</text>
</comment>
<feature type="binding site" evidence="10">
    <location>
        <position position="296"/>
    </location>
    <ligand>
        <name>UDP-N-acetyl-alpha-D-glucosamine</name>
        <dbReference type="ChEBI" id="CHEBI:57705"/>
    </ligand>
</feature>
<sequence>MSKPHVLLAAGGTGGHVFPAEALASELMDRGYRLGLVTDKRGKVYGGALGELETHHILAGGIAGKRGPAKIKSMMELGLGGWQAWGLLKTLRPDAVIGFGGYASVPTMLAATFSPIPTAIHEQNALLGRANRLLAKRVKAIATSFADTRGLPQGAGQSVTLTGMPVRASIAAMAGTPYPETEGDAPLSVLVLGGSQGATVLSDVVPAALAKLPEDIKARIDVTQQCRAEDLDKVKTAYSQSGLRAHLATFIDDVPQRMAKAHVVISRAGASTVAEALAVGRPSILVPYPHAADDHQTYNAHAVDAAGAGWIMPQDTFTPDNLALRLDSLLGLPAVLQKAARCARDLGRADAAKRLADLVASLIENKTHLKSGSAEL</sequence>
<dbReference type="InterPro" id="IPR004276">
    <property type="entry name" value="GlycoTrans_28_N"/>
</dbReference>
<keyword evidence="7 10" id="KW-0472">Membrane</keyword>
<dbReference type="GO" id="GO:0051301">
    <property type="term" value="P:cell division"/>
    <property type="evidence" value="ECO:0007669"/>
    <property type="project" value="UniProtKB-KW"/>
</dbReference>
<evidence type="ECO:0000256" key="2">
    <source>
        <dbReference type="ARBA" id="ARBA00022618"/>
    </source>
</evidence>
<feature type="binding site" evidence="10">
    <location>
        <position position="124"/>
    </location>
    <ligand>
        <name>UDP-N-acetyl-alpha-D-glucosamine</name>
        <dbReference type="ChEBI" id="CHEBI:57705"/>
    </ligand>
</feature>
<keyword evidence="1 10" id="KW-1003">Cell membrane</keyword>
<keyword evidence="14" id="KW-1185">Reference proteome</keyword>
<dbReference type="Proteomes" id="UP000095347">
    <property type="component" value="Unassembled WGS sequence"/>
</dbReference>
<dbReference type="NCBIfam" id="TIGR01133">
    <property type="entry name" value="murG"/>
    <property type="match status" value="1"/>
</dbReference>
<dbReference type="RefSeq" id="WP_069957482.1">
    <property type="nucleotide sequence ID" value="NZ_MCGG01000018.1"/>
</dbReference>
<dbReference type="Pfam" id="PF03033">
    <property type="entry name" value="Glyco_transf_28"/>
    <property type="match status" value="1"/>
</dbReference>
<evidence type="ECO:0000313" key="14">
    <source>
        <dbReference type="Proteomes" id="UP000095347"/>
    </source>
</evidence>
<dbReference type="GO" id="GO:0051991">
    <property type="term" value="F:UDP-N-acetyl-D-glucosamine:N-acetylmuramoyl-L-alanyl-D-glutamyl-meso-2,6-diaminopimelyl-D-alanyl-D-alanine-diphosphoundecaprenol 4-beta-N-acetylglucosaminlytransferase activity"/>
    <property type="evidence" value="ECO:0007669"/>
    <property type="project" value="RHEA"/>
</dbReference>
<name>A0A1E5Q8V5_9PROT</name>
<evidence type="ECO:0000256" key="9">
    <source>
        <dbReference type="ARBA" id="ARBA00023316"/>
    </source>
</evidence>
<keyword evidence="2 10" id="KW-0132">Cell division</keyword>
<proteinExistence type="inferred from homology"/>
<evidence type="ECO:0000256" key="3">
    <source>
        <dbReference type="ARBA" id="ARBA00022676"/>
    </source>
</evidence>
<keyword evidence="3 10" id="KW-0328">Glycosyltransferase</keyword>
<comment type="caution">
    <text evidence="10">Lacks conserved residue(s) required for the propagation of feature annotation.</text>
</comment>
<dbReference type="EC" id="2.4.1.227" evidence="10"/>
<dbReference type="PANTHER" id="PTHR21015">
    <property type="entry name" value="UDP-N-ACETYLGLUCOSAMINE--N-ACETYLMURAMYL-(PENTAPEPTIDE) PYROPHOSPHORYL-UNDECAPRENOL N-ACETYLGLUCOSAMINE TRANSFERASE 1"/>
    <property type="match status" value="1"/>
</dbReference>
<keyword evidence="8 10" id="KW-0131">Cell cycle</keyword>
<dbReference type="InterPro" id="IPR006009">
    <property type="entry name" value="GlcNAc_MurG"/>
</dbReference>
<evidence type="ECO:0000256" key="7">
    <source>
        <dbReference type="ARBA" id="ARBA00023136"/>
    </source>
</evidence>
<comment type="caution">
    <text evidence="13">The sequence shown here is derived from an EMBL/GenBank/DDBJ whole genome shotgun (WGS) entry which is preliminary data.</text>
</comment>
<evidence type="ECO:0000256" key="1">
    <source>
        <dbReference type="ARBA" id="ARBA00022475"/>
    </source>
</evidence>
<reference evidence="14" key="1">
    <citation type="submission" date="2016-07" db="EMBL/GenBank/DDBJ databases">
        <authorList>
            <person name="Florea S."/>
            <person name="Webb J.S."/>
            <person name="Jaromczyk J."/>
            <person name="Schardl C.L."/>
        </authorList>
    </citation>
    <scope>NUCLEOTIDE SEQUENCE [LARGE SCALE GENOMIC DNA]</scope>
    <source>
        <strain evidence="14">MV-1</strain>
    </source>
</reference>
<evidence type="ECO:0000256" key="10">
    <source>
        <dbReference type="HAMAP-Rule" id="MF_00033"/>
    </source>
</evidence>
<protein>
    <recommendedName>
        <fullName evidence="10">UDP-N-acetylglucosamine--N-acetylmuramyl-(pentapeptide) pyrophosphoryl-undecaprenol N-acetylglucosamine transferase</fullName>
        <ecNumber evidence="10">2.4.1.227</ecNumber>
    </recommendedName>
    <alternativeName>
        <fullName evidence="10">Undecaprenyl-PP-MurNAc-pentapeptide-UDPGlcNAc GlcNAc transferase</fullName>
    </alternativeName>
</protein>
<gene>
    <name evidence="10" type="primary">murG</name>
    <name evidence="13" type="ORF">BEN30_07795</name>
</gene>
<dbReference type="OrthoDB" id="9808936at2"/>
<evidence type="ECO:0000259" key="12">
    <source>
        <dbReference type="Pfam" id="PF04101"/>
    </source>
</evidence>
<dbReference type="Pfam" id="PF04101">
    <property type="entry name" value="Glyco_tran_28_C"/>
    <property type="match status" value="1"/>
</dbReference>
<dbReference type="UniPathway" id="UPA00219"/>
<dbReference type="GO" id="GO:0050511">
    <property type="term" value="F:undecaprenyldiphospho-muramoylpentapeptide beta-N-acetylglucosaminyltransferase activity"/>
    <property type="evidence" value="ECO:0007669"/>
    <property type="project" value="UniProtKB-UniRule"/>
</dbReference>
<evidence type="ECO:0000256" key="6">
    <source>
        <dbReference type="ARBA" id="ARBA00022984"/>
    </source>
</evidence>
<dbReference type="STRING" id="28181.BEN30_07795"/>
<comment type="catalytic activity">
    <reaction evidence="10">
        <text>di-trans,octa-cis-undecaprenyl diphospho-N-acetyl-alpha-D-muramoyl-L-alanyl-D-glutamyl-meso-2,6-diaminopimeloyl-D-alanyl-D-alanine + UDP-N-acetyl-alpha-D-glucosamine = di-trans,octa-cis-undecaprenyl diphospho-[N-acetyl-alpha-D-glucosaminyl-(1-&gt;4)]-N-acetyl-alpha-D-muramoyl-L-alanyl-D-glutamyl-meso-2,6-diaminopimeloyl-D-alanyl-D-alanine + UDP + H(+)</text>
        <dbReference type="Rhea" id="RHEA:31227"/>
        <dbReference type="ChEBI" id="CHEBI:15378"/>
        <dbReference type="ChEBI" id="CHEBI:57705"/>
        <dbReference type="ChEBI" id="CHEBI:58223"/>
        <dbReference type="ChEBI" id="CHEBI:61387"/>
        <dbReference type="ChEBI" id="CHEBI:61388"/>
        <dbReference type="EC" id="2.4.1.227"/>
    </reaction>
</comment>
<feature type="binding site" evidence="10">
    <location>
        <position position="195"/>
    </location>
    <ligand>
        <name>UDP-N-acetyl-alpha-D-glucosamine</name>
        <dbReference type="ChEBI" id="CHEBI:57705"/>
    </ligand>
</feature>
<keyword evidence="9 10" id="KW-0961">Cell wall biogenesis/degradation</keyword>
<dbReference type="AlphaFoldDB" id="A0A1E5Q8V5"/>
<comment type="subcellular location">
    <subcellularLocation>
        <location evidence="10">Cell membrane</location>
        <topology evidence="10">Peripheral membrane protein</topology>
        <orientation evidence="10">Cytoplasmic side</orientation>
    </subcellularLocation>
</comment>
<evidence type="ECO:0000313" key="13">
    <source>
        <dbReference type="EMBL" id="OEJ67893.1"/>
    </source>
</evidence>
<feature type="binding site" evidence="10">
    <location>
        <begin position="13"/>
        <end position="15"/>
    </location>
    <ligand>
        <name>UDP-N-acetyl-alpha-D-glucosamine</name>
        <dbReference type="ChEBI" id="CHEBI:57705"/>
    </ligand>
</feature>
<dbReference type="HAMAP" id="MF_00033">
    <property type="entry name" value="MurG"/>
    <property type="match status" value="1"/>
</dbReference>
<dbReference type="GO" id="GO:0005886">
    <property type="term" value="C:plasma membrane"/>
    <property type="evidence" value="ECO:0007669"/>
    <property type="project" value="UniProtKB-SubCell"/>
</dbReference>
<keyword evidence="5 10" id="KW-0133">Cell shape</keyword>
<organism evidence="13 14">
    <name type="scientific">Magnetovibrio blakemorei</name>
    <dbReference type="NCBI Taxonomy" id="28181"/>
    <lineage>
        <taxon>Bacteria</taxon>
        <taxon>Pseudomonadati</taxon>
        <taxon>Pseudomonadota</taxon>
        <taxon>Alphaproteobacteria</taxon>
        <taxon>Rhodospirillales</taxon>
        <taxon>Magnetovibrionaceae</taxon>
        <taxon>Magnetovibrio</taxon>
    </lineage>
</organism>
<dbReference type="GO" id="GO:0008360">
    <property type="term" value="P:regulation of cell shape"/>
    <property type="evidence" value="ECO:0007669"/>
    <property type="project" value="UniProtKB-KW"/>
</dbReference>
<keyword evidence="6 10" id="KW-0573">Peptidoglycan synthesis</keyword>
<dbReference type="Gene3D" id="3.40.50.2000">
    <property type="entry name" value="Glycogen Phosphorylase B"/>
    <property type="match status" value="2"/>
</dbReference>
<dbReference type="GO" id="GO:0071555">
    <property type="term" value="P:cell wall organization"/>
    <property type="evidence" value="ECO:0007669"/>
    <property type="project" value="UniProtKB-KW"/>
</dbReference>
<evidence type="ECO:0000259" key="11">
    <source>
        <dbReference type="Pfam" id="PF03033"/>
    </source>
</evidence>
<feature type="domain" description="Glycosyltransferase family 28 N-terminal" evidence="11">
    <location>
        <begin position="6"/>
        <end position="142"/>
    </location>
</feature>
<feature type="binding site" evidence="10">
    <location>
        <position position="251"/>
    </location>
    <ligand>
        <name>UDP-N-acetyl-alpha-D-glucosamine</name>
        <dbReference type="ChEBI" id="CHEBI:57705"/>
    </ligand>
</feature>
<comment type="function">
    <text evidence="10">Cell wall formation. Catalyzes the transfer of a GlcNAc subunit on undecaprenyl-pyrophosphoryl-MurNAc-pentapeptide (lipid intermediate I) to form undecaprenyl-pyrophosphoryl-MurNAc-(pentapeptide)GlcNAc (lipid intermediate II).</text>
</comment>
<accession>A0A1E5Q8V5</accession>
<dbReference type="CDD" id="cd03785">
    <property type="entry name" value="GT28_MurG"/>
    <property type="match status" value="1"/>
</dbReference>
<evidence type="ECO:0000256" key="8">
    <source>
        <dbReference type="ARBA" id="ARBA00023306"/>
    </source>
</evidence>
<keyword evidence="4 10" id="KW-0808">Transferase</keyword>
<feature type="binding site" evidence="10">
    <location>
        <position position="167"/>
    </location>
    <ligand>
        <name>UDP-N-acetyl-alpha-D-glucosamine</name>
        <dbReference type="ChEBI" id="CHEBI:57705"/>
    </ligand>
</feature>
<dbReference type="GO" id="GO:0005975">
    <property type="term" value="P:carbohydrate metabolic process"/>
    <property type="evidence" value="ECO:0007669"/>
    <property type="project" value="InterPro"/>
</dbReference>
<evidence type="ECO:0000256" key="5">
    <source>
        <dbReference type="ARBA" id="ARBA00022960"/>
    </source>
</evidence>